<name>A0A6A2WMF6_HIBSY</name>
<keyword evidence="6" id="KW-1185">Reference proteome</keyword>
<keyword evidence="3" id="KW-0964">Secreted</keyword>
<dbReference type="InterPro" id="IPR036908">
    <property type="entry name" value="RlpA-like_sf"/>
</dbReference>
<sequence length="219" mass="24789">MIITIIFDFERVQFLEKQEVEDEHSYCFNYLPSHHHKSVYSSSRRLCLPFQWRGQAPPPGKCNEVNSSASCAAGQAYDLYDCSSPVSRHTKANLTLQSFDHAGDEGQPAECDLKYHDDDELIVALSTGWFDHKGRCSKFINIRDSGRRVRAKVVDECVSSGGCDDAHDYEPPCGNTIVRASKAVWSALGVPDTQWNRLDIHWSDAYHIYVGVHHLYHAD</sequence>
<dbReference type="OrthoDB" id="991027at2759"/>
<dbReference type="Proteomes" id="UP000436088">
    <property type="component" value="Unassembled WGS sequence"/>
</dbReference>
<organism evidence="5 6">
    <name type="scientific">Hibiscus syriacus</name>
    <name type="common">Rose of Sharon</name>
    <dbReference type="NCBI Taxonomy" id="106335"/>
    <lineage>
        <taxon>Eukaryota</taxon>
        <taxon>Viridiplantae</taxon>
        <taxon>Streptophyta</taxon>
        <taxon>Embryophyta</taxon>
        <taxon>Tracheophyta</taxon>
        <taxon>Spermatophyta</taxon>
        <taxon>Magnoliopsida</taxon>
        <taxon>eudicotyledons</taxon>
        <taxon>Gunneridae</taxon>
        <taxon>Pentapetalae</taxon>
        <taxon>rosids</taxon>
        <taxon>malvids</taxon>
        <taxon>Malvales</taxon>
        <taxon>Malvaceae</taxon>
        <taxon>Malvoideae</taxon>
        <taxon>Hibiscus</taxon>
    </lineage>
</organism>
<dbReference type="PANTHER" id="PTHR33191">
    <property type="entry name" value="RIPENING-RELATED PROTEIN 2-RELATED"/>
    <property type="match status" value="1"/>
</dbReference>
<evidence type="ECO:0000313" key="6">
    <source>
        <dbReference type="Proteomes" id="UP000436088"/>
    </source>
</evidence>
<dbReference type="PANTHER" id="PTHR33191:SF77">
    <property type="entry name" value="RIPENING-RELATED PROTEIN 1"/>
    <property type="match status" value="1"/>
</dbReference>
<gene>
    <name evidence="5" type="ORF">F3Y22_tig00116951pilonHSYRG00223</name>
</gene>
<dbReference type="SUPFAM" id="SSF50685">
    <property type="entry name" value="Barwin-like endoglucanases"/>
    <property type="match status" value="1"/>
</dbReference>
<protein>
    <submittedName>
        <fullName evidence="5">Kiwellin</fullName>
    </submittedName>
</protein>
<dbReference type="InterPro" id="IPR039271">
    <property type="entry name" value="Kiwellin-like"/>
</dbReference>
<comment type="caution">
    <text evidence="5">The sequence shown here is derived from an EMBL/GenBank/DDBJ whole genome shotgun (WGS) entry which is preliminary data.</text>
</comment>
<dbReference type="AlphaFoldDB" id="A0A6A2WMF6"/>
<evidence type="ECO:0000256" key="4">
    <source>
        <dbReference type="ARBA" id="ARBA00022729"/>
    </source>
</evidence>
<evidence type="ECO:0000256" key="1">
    <source>
        <dbReference type="ARBA" id="ARBA00004613"/>
    </source>
</evidence>
<dbReference type="GO" id="GO:0005576">
    <property type="term" value="C:extracellular region"/>
    <property type="evidence" value="ECO:0007669"/>
    <property type="project" value="UniProtKB-SubCell"/>
</dbReference>
<dbReference type="EMBL" id="VEPZ02001731">
    <property type="protein sequence ID" value="KAE8660471.1"/>
    <property type="molecule type" value="Genomic_DNA"/>
</dbReference>
<reference evidence="5" key="1">
    <citation type="submission" date="2019-09" db="EMBL/GenBank/DDBJ databases">
        <title>Draft genome information of white flower Hibiscus syriacus.</title>
        <authorList>
            <person name="Kim Y.-M."/>
        </authorList>
    </citation>
    <scope>NUCLEOTIDE SEQUENCE [LARGE SCALE GENOMIC DNA]</scope>
    <source>
        <strain evidence="5">YM2019G1</strain>
    </source>
</reference>
<dbReference type="CDD" id="cd22270">
    <property type="entry name" value="DPBB_kiwellin-like"/>
    <property type="match status" value="1"/>
</dbReference>
<proteinExistence type="inferred from homology"/>
<evidence type="ECO:0000313" key="5">
    <source>
        <dbReference type="EMBL" id="KAE8660471.1"/>
    </source>
</evidence>
<evidence type="ECO:0000256" key="3">
    <source>
        <dbReference type="ARBA" id="ARBA00022525"/>
    </source>
</evidence>
<dbReference type="Gene3D" id="2.40.40.10">
    <property type="entry name" value="RlpA-like domain"/>
    <property type="match status" value="1"/>
</dbReference>
<accession>A0A6A2WMF6</accession>
<evidence type="ECO:0000256" key="2">
    <source>
        <dbReference type="ARBA" id="ARBA00005592"/>
    </source>
</evidence>
<keyword evidence="4" id="KW-0732">Signal</keyword>
<dbReference type="Pfam" id="PF24300">
    <property type="entry name" value="KWL1"/>
    <property type="match status" value="1"/>
</dbReference>
<comment type="subcellular location">
    <subcellularLocation>
        <location evidence="1">Secreted</location>
    </subcellularLocation>
</comment>
<comment type="similarity">
    <text evidence="2">Belongs to the kiwellin family.</text>
</comment>